<evidence type="ECO:0000256" key="2">
    <source>
        <dbReference type="ARBA" id="ARBA00023163"/>
    </source>
</evidence>
<dbReference type="SUPFAM" id="SSF47459">
    <property type="entry name" value="HLH, helix-loop-helix DNA-binding domain"/>
    <property type="match status" value="1"/>
</dbReference>
<dbReference type="InterPro" id="IPR050359">
    <property type="entry name" value="bHLH_transcription_factors"/>
</dbReference>
<protein>
    <submittedName>
        <fullName evidence="6">Transcription factor ATOH1</fullName>
    </submittedName>
</protein>
<dbReference type="Pfam" id="PF00010">
    <property type="entry name" value="HLH"/>
    <property type="match status" value="1"/>
</dbReference>
<dbReference type="CDD" id="cd19713">
    <property type="entry name" value="bHLH_TS_ATOH1"/>
    <property type="match status" value="1"/>
</dbReference>
<feature type="region of interest" description="Disordered" evidence="3">
    <location>
        <begin position="102"/>
        <end position="128"/>
    </location>
</feature>
<gene>
    <name evidence="6" type="primary">ATOH1</name>
</gene>
<dbReference type="RefSeq" id="XP_060542436.1">
    <property type="nucleotide sequence ID" value="XM_060686453.1"/>
</dbReference>
<sequence>MAPALGLPRGVGTEQAEGRAEVTLNNQPGFLPRNDAEGAPCLRLGRASQGFVEKQRPLKSLIVLAWRRFLTQTRHDMGNTHLHVLGDFRLCKGARRGKKRLLEAAEEEGGGGEGDGGRERARGKESVRSGAIQRHFFAPLVAATPARPPVTMSHLRVPSVPNAWAGSGRDLGPPPPQQQLEGHLLLGEEAAAPGSGPCKAPLPPPPRLRSPCSAVGGGALLRPGSQTNGVQRQRRLAANARERRRMHGLNHAFDQLRNVIPSFNNDKKLSKYETLQMAQIYISALAELLHSPLPPESAPCGKGPSLPPAAQTYERSPCTPPGGGALQPRAQVAGHGRTRFSLESPAGSAGTGGGYALQPDPLHFPSFTDGALLGQKAPSPGQLLQPPGQQPPERRKTSPPAHRSDGEFSPRSHYSDSDEAS</sequence>
<organism evidence="5 6">
    <name type="scientific">Pantherophis guttatus</name>
    <name type="common">Corn snake</name>
    <name type="synonym">Elaphe guttata</name>
    <dbReference type="NCBI Taxonomy" id="94885"/>
    <lineage>
        <taxon>Eukaryota</taxon>
        <taxon>Metazoa</taxon>
        <taxon>Chordata</taxon>
        <taxon>Craniata</taxon>
        <taxon>Vertebrata</taxon>
        <taxon>Euteleostomi</taxon>
        <taxon>Lepidosauria</taxon>
        <taxon>Squamata</taxon>
        <taxon>Bifurcata</taxon>
        <taxon>Unidentata</taxon>
        <taxon>Episquamata</taxon>
        <taxon>Toxicofera</taxon>
        <taxon>Serpentes</taxon>
        <taxon>Colubroidea</taxon>
        <taxon>Colubridae</taxon>
        <taxon>Colubrinae</taxon>
        <taxon>Pantherophis</taxon>
    </lineage>
</organism>
<evidence type="ECO:0000256" key="1">
    <source>
        <dbReference type="ARBA" id="ARBA00023015"/>
    </source>
</evidence>
<dbReference type="PANTHER" id="PTHR19290">
    <property type="entry name" value="BASIC HELIX-LOOP-HELIX PROTEIN NEUROGENIN-RELATED"/>
    <property type="match status" value="1"/>
</dbReference>
<feature type="region of interest" description="Disordered" evidence="3">
    <location>
        <begin position="216"/>
        <end position="235"/>
    </location>
</feature>
<feature type="domain" description="BHLH" evidence="4">
    <location>
        <begin position="233"/>
        <end position="285"/>
    </location>
</feature>
<accession>A0ABM3Z232</accession>
<evidence type="ECO:0000256" key="3">
    <source>
        <dbReference type="SAM" id="MobiDB-lite"/>
    </source>
</evidence>
<keyword evidence="5" id="KW-1185">Reference proteome</keyword>
<evidence type="ECO:0000313" key="6">
    <source>
        <dbReference type="RefSeq" id="XP_060542436.1"/>
    </source>
</evidence>
<evidence type="ECO:0000259" key="4">
    <source>
        <dbReference type="PROSITE" id="PS50888"/>
    </source>
</evidence>
<dbReference type="InterPro" id="IPR011598">
    <property type="entry name" value="bHLH_dom"/>
</dbReference>
<dbReference type="SMART" id="SM00353">
    <property type="entry name" value="HLH"/>
    <property type="match status" value="1"/>
</dbReference>
<keyword evidence="1" id="KW-0805">Transcription regulation</keyword>
<name>A0ABM3Z232_PANGU</name>
<dbReference type="Proteomes" id="UP001652622">
    <property type="component" value="Unplaced"/>
</dbReference>
<feature type="compositionally biased region" description="Basic and acidic residues" evidence="3">
    <location>
        <begin position="115"/>
        <end position="127"/>
    </location>
</feature>
<evidence type="ECO:0000313" key="5">
    <source>
        <dbReference type="Proteomes" id="UP001652622"/>
    </source>
</evidence>
<reference evidence="6" key="1">
    <citation type="submission" date="2025-08" db="UniProtKB">
        <authorList>
            <consortium name="RefSeq"/>
        </authorList>
    </citation>
    <scope>IDENTIFICATION</scope>
    <source>
        <tissue evidence="6">Blood</tissue>
    </source>
</reference>
<feature type="region of interest" description="Disordered" evidence="3">
    <location>
        <begin position="296"/>
        <end position="421"/>
    </location>
</feature>
<dbReference type="InterPro" id="IPR036638">
    <property type="entry name" value="HLH_DNA-bd_sf"/>
</dbReference>
<dbReference type="InterPro" id="IPR032661">
    <property type="entry name" value="ATOH1_bHLH"/>
</dbReference>
<dbReference type="PANTHER" id="PTHR19290:SF82">
    <property type="entry name" value="TRANSCRIPTION FACTOR ATOH1"/>
    <property type="match status" value="1"/>
</dbReference>
<keyword evidence="2" id="KW-0804">Transcription</keyword>
<proteinExistence type="predicted"/>
<dbReference type="GeneID" id="117678981"/>
<dbReference type="Gene3D" id="4.10.280.10">
    <property type="entry name" value="Helix-loop-helix DNA-binding domain"/>
    <property type="match status" value="1"/>
</dbReference>
<feature type="compositionally biased region" description="Basic and acidic residues" evidence="3">
    <location>
        <begin position="392"/>
        <end position="421"/>
    </location>
</feature>
<dbReference type="PROSITE" id="PS50888">
    <property type="entry name" value="BHLH"/>
    <property type="match status" value="1"/>
</dbReference>